<gene>
    <name evidence="9" type="ORF">MELIAE_LOCUS625</name>
</gene>
<evidence type="ECO:0000256" key="6">
    <source>
        <dbReference type="ARBA" id="ARBA00023136"/>
    </source>
</evidence>
<keyword evidence="5 7" id="KW-0496">Mitochondrion</keyword>
<keyword evidence="4 7" id="KW-1133">Transmembrane helix</keyword>
<comment type="similarity">
    <text evidence="2 7">Belongs to the COA3 family.</text>
</comment>
<evidence type="ECO:0000256" key="4">
    <source>
        <dbReference type="ARBA" id="ARBA00022989"/>
    </source>
</evidence>
<dbReference type="GO" id="GO:0005743">
    <property type="term" value="C:mitochondrial inner membrane"/>
    <property type="evidence" value="ECO:0007669"/>
    <property type="project" value="UniProtKB-UniRule"/>
</dbReference>
<keyword evidence="10" id="KW-1185">Reference proteome</keyword>
<evidence type="ECO:0000256" key="7">
    <source>
        <dbReference type="RuleBase" id="RU367056"/>
    </source>
</evidence>
<feature type="domain" description="Cytochrome c oxidase assembly factor 3 mitochondrial coiled-coil" evidence="8">
    <location>
        <begin position="33"/>
        <end position="78"/>
    </location>
</feature>
<dbReference type="PANTHER" id="PTHR15642">
    <property type="entry name" value="CYTOCHROME C OXIDASE ASSEMBLY FACTOR 3, MITOCHONDRIAL"/>
    <property type="match status" value="1"/>
</dbReference>
<evidence type="ECO:0000256" key="1">
    <source>
        <dbReference type="ARBA" id="ARBA00004304"/>
    </source>
</evidence>
<evidence type="ECO:0000313" key="10">
    <source>
        <dbReference type="Proteomes" id="UP001154078"/>
    </source>
</evidence>
<organism evidence="9 10">
    <name type="scientific">Brassicogethes aeneus</name>
    <name type="common">Rape pollen beetle</name>
    <name type="synonym">Meligethes aeneus</name>
    <dbReference type="NCBI Taxonomy" id="1431903"/>
    <lineage>
        <taxon>Eukaryota</taxon>
        <taxon>Metazoa</taxon>
        <taxon>Ecdysozoa</taxon>
        <taxon>Arthropoda</taxon>
        <taxon>Hexapoda</taxon>
        <taxon>Insecta</taxon>
        <taxon>Pterygota</taxon>
        <taxon>Neoptera</taxon>
        <taxon>Endopterygota</taxon>
        <taxon>Coleoptera</taxon>
        <taxon>Polyphaga</taxon>
        <taxon>Cucujiformia</taxon>
        <taxon>Nitidulidae</taxon>
        <taxon>Meligethinae</taxon>
        <taxon>Brassicogethes</taxon>
    </lineage>
</organism>
<evidence type="ECO:0000313" key="9">
    <source>
        <dbReference type="EMBL" id="CAH0546466.1"/>
    </source>
</evidence>
<feature type="transmembrane region" description="Helical" evidence="7">
    <location>
        <begin position="45"/>
        <end position="64"/>
    </location>
</feature>
<dbReference type="GO" id="GO:0033617">
    <property type="term" value="P:mitochondrial respiratory chain complex IV assembly"/>
    <property type="evidence" value="ECO:0007669"/>
    <property type="project" value="UniProtKB-UniRule"/>
</dbReference>
<name>A0A9P0ARD7_BRAAE</name>
<dbReference type="InterPro" id="IPR018628">
    <property type="entry name" value="Coa3_CC"/>
</dbReference>
<accession>A0A9P0ARD7</accession>
<evidence type="ECO:0000256" key="2">
    <source>
        <dbReference type="ARBA" id="ARBA00007035"/>
    </source>
</evidence>
<dbReference type="Pfam" id="PF09813">
    <property type="entry name" value="Coa3_cc"/>
    <property type="match status" value="1"/>
</dbReference>
<sequence length="83" mass="9563">MSQSDRMPKIDLSKLNKTELNFIKNIEEKNRVRVEKLKKLRRNNLITAGILGAGILGIYGYSMYAVKQENFLDDFDEPAKTTQ</sequence>
<dbReference type="EMBL" id="OV121132">
    <property type="protein sequence ID" value="CAH0546466.1"/>
    <property type="molecule type" value="Genomic_DNA"/>
</dbReference>
<evidence type="ECO:0000256" key="3">
    <source>
        <dbReference type="ARBA" id="ARBA00022692"/>
    </source>
</evidence>
<dbReference type="Proteomes" id="UP001154078">
    <property type="component" value="Chromosome 1"/>
</dbReference>
<proteinExistence type="inferred from homology"/>
<protein>
    <recommendedName>
        <fullName evidence="7">Cytochrome c oxidase assembly factor 3</fullName>
    </recommendedName>
</protein>
<keyword evidence="6 7" id="KW-0472">Membrane</keyword>
<dbReference type="AlphaFoldDB" id="A0A9P0ARD7"/>
<evidence type="ECO:0000256" key="5">
    <source>
        <dbReference type="ARBA" id="ARBA00023128"/>
    </source>
</evidence>
<keyword evidence="3 7" id="KW-0812">Transmembrane</keyword>
<evidence type="ECO:0000259" key="8">
    <source>
        <dbReference type="Pfam" id="PF09813"/>
    </source>
</evidence>
<keyword evidence="7" id="KW-0999">Mitochondrion inner membrane</keyword>
<comment type="function">
    <text evidence="7">Required for assembly of cytochrome c oxidase (complex IV).</text>
</comment>
<dbReference type="InterPro" id="IPR041752">
    <property type="entry name" value="Coa3"/>
</dbReference>
<comment type="subcellular location">
    <subcellularLocation>
        <location evidence="1">Mitochondrion membrane</location>
        <topology evidence="1">Single-pass membrane protein</topology>
    </subcellularLocation>
</comment>
<reference evidence="9" key="1">
    <citation type="submission" date="2021-12" db="EMBL/GenBank/DDBJ databases">
        <authorList>
            <person name="King R."/>
        </authorList>
    </citation>
    <scope>NUCLEOTIDE SEQUENCE</scope>
</reference>
<comment type="subunit">
    <text evidence="7">Component of 250-400 kDa complexes called cytochrome oxidase assembly intermediates or COA complexes.</text>
</comment>
<dbReference type="PANTHER" id="PTHR15642:SF3">
    <property type="entry name" value="CYTOCHROME C OXIDASE ASSEMBLY FACTOR 3 HOMOLOG, MITOCHONDRIAL"/>
    <property type="match status" value="1"/>
</dbReference>